<evidence type="ECO:0000313" key="2">
    <source>
        <dbReference type="Proteomes" id="UP000821845"/>
    </source>
</evidence>
<name>A0ACB7SE17_HYAAI</name>
<dbReference type="EMBL" id="CM023484">
    <property type="protein sequence ID" value="KAH6932322.1"/>
    <property type="molecule type" value="Genomic_DNA"/>
</dbReference>
<dbReference type="Proteomes" id="UP000821845">
    <property type="component" value="Chromosome 4"/>
</dbReference>
<comment type="caution">
    <text evidence="1">The sequence shown here is derived from an EMBL/GenBank/DDBJ whole genome shotgun (WGS) entry which is preliminary data.</text>
</comment>
<protein>
    <submittedName>
        <fullName evidence="1">Uncharacterized protein</fullName>
    </submittedName>
</protein>
<reference evidence="1" key="1">
    <citation type="submission" date="2020-05" db="EMBL/GenBank/DDBJ databases">
        <title>Large-scale comparative analyses of tick genomes elucidate their genetic diversity and vector capacities.</title>
        <authorList>
            <person name="Jia N."/>
            <person name="Wang J."/>
            <person name="Shi W."/>
            <person name="Du L."/>
            <person name="Sun Y."/>
            <person name="Zhan W."/>
            <person name="Jiang J."/>
            <person name="Wang Q."/>
            <person name="Zhang B."/>
            <person name="Ji P."/>
            <person name="Sakyi L.B."/>
            <person name="Cui X."/>
            <person name="Yuan T."/>
            <person name="Jiang B."/>
            <person name="Yang W."/>
            <person name="Lam T.T.-Y."/>
            <person name="Chang Q."/>
            <person name="Ding S."/>
            <person name="Wang X."/>
            <person name="Zhu J."/>
            <person name="Ruan X."/>
            <person name="Zhao L."/>
            <person name="Wei J."/>
            <person name="Que T."/>
            <person name="Du C."/>
            <person name="Cheng J."/>
            <person name="Dai P."/>
            <person name="Han X."/>
            <person name="Huang E."/>
            <person name="Gao Y."/>
            <person name="Liu J."/>
            <person name="Shao H."/>
            <person name="Ye R."/>
            <person name="Li L."/>
            <person name="Wei W."/>
            <person name="Wang X."/>
            <person name="Wang C."/>
            <person name="Yang T."/>
            <person name="Huo Q."/>
            <person name="Li W."/>
            <person name="Guo W."/>
            <person name="Chen H."/>
            <person name="Zhou L."/>
            <person name="Ni X."/>
            <person name="Tian J."/>
            <person name="Zhou Y."/>
            <person name="Sheng Y."/>
            <person name="Liu T."/>
            <person name="Pan Y."/>
            <person name="Xia L."/>
            <person name="Li J."/>
            <person name="Zhao F."/>
            <person name="Cao W."/>
        </authorList>
    </citation>
    <scope>NUCLEOTIDE SEQUENCE</scope>
    <source>
        <strain evidence="1">Hyas-2018</strain>
    </source>
</reference>
<keyword evidence="2" id="KW-1185">Reference proteome</keyword>
<accession>A0ACB7SE17</accession>
<sequence length="183" mass="20183">MPLHQSRLRALHAPSQLHRLPIPPFNAARTSSQRARSGRRKKSRVLRYAPRLSSIYEEPDVEATSAQWLHTFPEHAGERCHTTTVLRSSRDMEGIQRRPAMLCRRTLACSVLIGATIVFLLGLTSVWLTVFEYFGPGNTPSIVMALMTLVVAMAVVFPLCVCCGLGFSKCCATASLPPGIHVV</sequence>
<gene>
    <name evidence="1" type="ORF">HPB50_004845</name>
</gene>
<organism evidence="1 2">
    <name type="scientific">Hyalomma asiaticum</name>
    <name type="common">Tick</name>
    <dbReference type="NCBI Taxonomy" id="266040"/>
    <lineage>
        <taxon>Eukaryota</taxon>
        <taxon>Metazoa</taxon>
        <taxon>Ecdysozoa</taxon>
        <taxon>Arthropoda</taxon>
        <taxon>Chelicerata</taxon>
        <taxon>Arachnida</taxon>
        <taxon>Acari</taxon>
        <taxon>Parasitiformes</taxon>
        <taxon>Ixodida</taxon>
        <taxon>Ixodoidea</taxon>
        <taxon>Ixodidae</taxon>
        <taxon>Hyalomminae</taxon>
        <taxon>Hyalomma</taxon>
    </lineage>
</organism>
<evidence type="ECO:0000313" key="1">
    <source>
        <dbReference type="EMBL" id="KAH6932322.1"/>
    </source>
</evidence>
<proteinExistence type="predicted"/>